<dbReference type="GO" id="GO:0019380">
    <property type="term" value="P:3-phenylpropionate catabolic process"/>
    <property type="evidence" value="ECO:0007669"/>
    <property type="project" value="TreeGrafter"/>
</dbReference>
<dbReference type="OrthoDB" id="7446267at2"/>
<protein>
    <submittedName>
        <fullName evidence="3">p-cumate 2,3-dioxygenase beta subunit</fullName>
    </submittedName>
</protein>
<reference evidence="3 4" key="1">
    <citation type="submission" date="2016-11" db="EMBL/GenBank/DDBJ databases">
        <authorList>
            <person name="Jaros S."/>
            <person name="Januszkiewicz K."/>
            <person name="Wedrychowicz H."/>
        </authorList>
    </citation>
    <scope>NUCLEOTIDE SEQUENCE [LARGE SCALE GENOMIC DNA]</scope>
    <source>
        <strain evidence="3 4">GAS242</strain>
    </source>
</reference>
<accession>A0A1M5PSW8</accession>
<dbReference type="AlphaFoldDB" id="A0A1M5PSW8"/>
<dbReference type="InterPro" id="IPR000391">
    <property type="entry name" value="Rng_hydr_dOase-bsu"/>
</dbReference>
<dbReference type="InterPro" id="IPR032710">
    <property type="entry name" value="NTF2-like_dom_sf"/>
</dbReference>
<dbReference type="RefSeq" id="WP_079568582.1">
    <property type="nucleotide sequence ID" value="NZ_LT670818.1"/>
</dbReference>
<gene>
    <name evidence="3" type="ORF">SAMN05444169_5424</name>
</gene>
<dbReference type="PANTHER" id="PTHR41534">
    <property type="entry name" value="BLR3401 PROTEIN"/>
    <property type="match status" value="1"/>
</dbReference>
<dbReference type="SUPFAM" id="SSF54427">
    <property type="entry name" value="NTF2-like"/>
    <property type="match status" value="1"/>
</dbReference>
<dbReference type="Gene3D" id="3.10.450.50">
    <property type="match status" value="1"/>
</dbReference>
<dbReference type="GO" id="GO:0051213">
    <property type="term" value="F:dioxygenase activity"/>
    <property type="evidence" value="ECO:0007669"/>
    <property type="project" value="UniProtKB-KW"/>
</dbReference>
<comment type="similarity">
    <text evidence="1">Belongs to the bacterial ring-hydroxylating dioxygenase beta subunit family.</text>
</comment>
<dbReference type="Proteomes" id="UP000190675">
    <property type="component" value="Chromosome I"/>
</dbReference>
<evidence type="ECO:0000313" key="3">
    <source>
        <dbReference type="EMBL" id="SHH04373.1"/>
    </source>
</evidence>
<sequence>MSTASLRSEIEDFLYREASLLDGWQLDEWLGLFAPDTFYGVPSPDAPDSNSDRSLYLIADDQTRLADRVTQLLGKEVWAERPRSRTRRMITNVVPNETANGDIEVWSNFALYRTRLDKIGVFFGRHNHLLQRVKGGFSIRRRLSVLDLESLQSVGKISFIL</sequence>
<dbReference type="Pfam" id="PF00866">
    <property type="entry name" value="Ring_hydroxyl_B"/>
    <property type="match status" value="1"/>
</dbReference>
<evidence type="ECO:0000313" key="4">
    <source>
        <dbReference type="Proteomes" id="UP000190675"/>
    </source>
</evidence>
<dbReference type="PANTHER" id="PTHR41534:SF2">
    <property type="entry name" value="3-PHENYLPROPIONATE_CINNAMIC ACID DIOXYGENASE SUBUNIT BETA"/>
    <property type="match status" value="1"/>
</dbReference>
<dbReference type="EMBL" id="LT670818">
    <property type="protein sequence ID" value="SHH04373.1"/>
    <property type="molecule type" value="Genomic_DNA"/>
</dbReference>
<proteinExistence type="inferred from homology"/>
<keyword evidence="3" id="KW-0223">Dioxygenase</keyword>
<evidence type="ECO:0000256" key="1">
    <source>
        <dbReference type="ARBA" id="ARBA00009570"/>
    </source>
</evidence>
<evidence type="ECO:0000256" key="2">
    <source>
        <dbReference type="ARBA" id="ARBA00023002"/>
    </source>
</evidence>
<keyword evidence="2" id="KW-0560">Oxidoreductase</keyword>
<name>A0A1M5PSW8_9BRAD</name>
<organism evidence="3 4">
    <name type="scientific">Bradyrhizobium erythrophlei</name>
    <dbReference type="NCBI Taxonomy" id="1437360"/>
    <lineage>
        <taxon>Bacteria</taxon>
        <taxon>Pseudomonadati</taxon>
        <taxon>Pseudomonadota</taxon>
        <taxon>Alphaproteobacteria</taxon>
        <taxon>Hyphomicrobiales</taxon>
        <taxon>Nitrobacteraceae</taxon>
        <taxon>Bradyrhizobium</taxon>
    </lineage>
</organism>
<dbReference type="CDD" id="cd00667">
    <property type="entry name" value="ring_hydroxylating_dioxygenases_beta"/>
    <property type="match status" value="1"/>
</dbReference>